<organism evidence="2">
    <name type="scientific">marine metagenome</name>
    <dbReference type="NCBI Taxonomy" id="408172"/>
    <lineage>
        <taxon>unclassified sequences</taxon>
        <taxon>metagenomes</taxon>
        <taxon>ecological metagenomes</taxon>
    </lineage>
</organism>
<gene>
    <name evidence="2" type="ORF">METZ01_LOCUS482470</name>
</gene>
<feature type="region of interest" description="Disordered" evidence="1">
    <location>
        <begin position="62"/>
        <end position="84"/>
    </location>
</feature>
<protein>
    <submittedName>
        <fullName evidence="2">Uncharacterized protein</fullName>
    </submittedName>
</protein>
<dbReference type="AlphaFoldDB" id="A0A383CB51"/>
<name>A0A383CB51_9ZZZZ</name>
<evidence type="ECO:0000256" key="1">
    <source>
        <dbReference type="SAM" id="MobiDB-lite"/>
    </source>
</evidence>
<sequence>MILKKSKINTGGVMKTLNTMFLLCCWCLLSFSFATDSKESLEEIKANEIQQYIQEKEDALEAQNNNSNVSEPAKVTPTQPIIINGTSTNEQEKIDYYNALNQALEDKLDYLEYLNSQIEVQNTNSETSNSETSDNMKPVLISTINNDVSVSNDQEKIDALDKAIQDKL</sequence>
<evidence type="ECO:0000313" key="2">
    <source>
        <dbReference type="EMBL" id="SVE29616.1"/>
    </source>
</evidence>
<proteinExistence type="predicted"/>
<accession>A0A383CB51</accession>
<feature type="non-terminal residue" evidence="2">
    <location>
        <position position="168"/>
    </location>
</feature>
<dbReference type="EMBL" id="UINC01207506">
    <property type="protein sequence ID" value="SVE29616.1"/>
    <property type="molecule type" value="Genomic_DNA"/>
</dbReference>
<reference evidence="2" key="1">
    <citation type="submission" date="2018-05" db="EMBL/GenBank/DDBJ databases">
        <authorList>
            <person name="Lanie J.A."/>
            <person name="Ng W.-L."/>
            <person name="Kazmierczak K.M."/>
            <person name="Andrzejewski T.M."/>
            <person name="Davidsen T.M."/>
            <person name="Wayne K.J."/>
            <person name="Tettelin H."/>
            <person name="Glass J.I."/>
            <person name="Rusch D."/>
            <person name="Podicherti R."/>
            <person name="Tsui H.-C.T."/>
            <person name="Winkler M.E."/>
        </authorList>
    </citation>
    <scope>NUCLEOTIDE SEQUENCE</scope>
</reference>